<organism evidence="2 3">
    <name type="scientific">Corynebacterium endometrii</name>
    <dbReference type="NCBI Taxonomy" id="2488819"/>
    <lineage>
        <taxon>Bacteria</taxon>
        <taxon>Bacillati</taxon>
        <taxon>Actinomycetota</taxon>
        <taxon>Actinomycetes</taxon>
        <taxon>Mycobacteriales</taxon>
        <taxon>Corynebacteriaceae</taxon>
        <taxon>Corynebacterium</taxon>
    </lineage>
</organism>
<evidence type="ECO:0000256" key="1">
    <source>
        <dbReference type="SAM" id="MobiDB-lite"/>
    </source>
</evidence>
<dbReference type="KEGG" id="cee:CENDO_09745"/>
<sequence length="228" mass="24339" precursor="true">MRRRVAALIGVLVVVALIIWLLTSLGGGSSEEQTSQAAETATSAPGTDEPASGKGEAKAPAPAPTTSESAAPTQESAAESTTESEAPEESSEAPKSTCELQDLDITVSSDRPSYGQGQLPTFYATVDNPTGADCDINLDEDQLRFEVYRLEDYSPVWADVNCYPPVESGREIFPKGDERAFEAVWSRLESTPEQCNGRQPAAADSYLVYAAIGDKVSNAHTFNLREDA</sequence>
<dbReference type="EMBL" id="CP039247">
    <property type="protein sequence ID" value="QCB29203.1"/>
    <property type="molecule type" value="Genomic_DNA"/>
</dbReference>
<reference evidence="2 3" key="1">
    <citation type="submission" date="2019-04" db="EMBL/GenBank/DDBJ databases">
        <title>Corynebacterium endometrii sp. nov., isolated from the uterus of a cow with endometritis.</title>
        <authorList>
            <person name="Ballas P."/>
            <person name="Ruckert C."/>
            <person name="Wagener K."/>
            <person name="Drillich M."/>
            <person name="Kaempfer P."/>
            <person name="Busse H.-J."/>
            <person name="Ehling-Schulz M."/>
        </authorList>
    </citation>
    <scope>NUCLEOTIDE SEQUENCE [LARGE SCALE GENOMIC DNA]</scope>
    <source>
        <strain evidence="2 3">LMM-1653</strain>
    </source>
</reference>
<protein>
    <submittedName>
        <fullName evidence="2">Uncharacterized protein</fullName>
    </submittedName>
</protein>
<name>A0A4P7QHR3_9CORY</name>
<feature type="region of interest" description="Disordered" evidence="1">
    <location>
        <begin position="28"/>
        <end position="99"/>
    </location>
</feature>
<accession>A0A4P7QHR3</accession>
<dbReference type="Proteomes" id="UP000296352">
    <property type="component" value="Chromosome"/>
</dbReference>
<evidence type="ECO:0000313" key="3">
    <source>
        <dbReference type="Proteomes" id="UP000296352"/>
    </source>
</evidence>
<dbReference type="AlphaFoldDB" id="A0A4P7QHR3"/>
<gene>
    <name evidence="2" type="ORF">CENDO_09745</name>
</gene>
<keyword evidence="3" id="KW-1185">Reference proteome</keyword>
<feature type="compositionally biased region" description="Low complexity" evidence="1">
    <location>
        <begin position="30"/>
        <end position="84"/>
    </location>
</feature>
<evidence type="ECO:0000313" key="2">
    <source>
        <dbReference type="EMBL" id="QCB29203.1"/>
    </source>
</evidence>
<proteinExistence type="predicted"/>